<evidence type="ECO:0000259" key="10">
    <source>
        <dbReference type="PROSITE" id="PS51371"/>
    </source>
</evidence>
<dbReference type="PANTHER" id="PTHR22777">
    <property type="entry name" value="HEMOLYSIN-RELATED"/>
    <property type="match status" value="1"/>
</dbReference>
<gene>
    <name evidence="12" type="ORF">A2438_01855</name>
</gene>
<evidence type="ECO:0000256" key="1">
    <source>
        <dbReference type="ARBA" id="ARBA00004141"/>
    </source>
</evidence>
<evidence type="ECO:0008006" key="14">
    <source>
        <dbReference type="Google" id="ProtNLM"/>
    </source>
</evidence>
<feature type="transmembrane region" description="Helical" evidence="9">
    <location>
        <begin position="56"/>
        <end position="80"/>
    </location>
</feature>
<proteinExistence type="predicted"/>
<keyword evidence="3" id="KW-0677">Repeat</keyword>
<evidence type="ECO:0000256" key="3">
    <source>
        <dbReference type="ARBA" id="ARBA00022737"/>
    </source>
</evidence>
<dbReference type="PROSITE" id="PS51846">
    <property type="entry name" value="CNNM"/>
    <property type="match status" value="1"/>
</dbReference>
<dbReference type="SMART" id="SM00116">
    <property type="entry name" value="CBS"/>
    <property type="match status" value="2"/>
</dbReference>
<evidence type="ECO:0000256" key="5">
    <source>
        <dbReference type="ARBA" id="ARBA00023122"/>
    </source>
</evidence>
<evidence type="ECO:0000256" key="6">
    <source>
        <dbReference type="ARBA" id="ARBA00023136"/>
    </source>
</evidence>
<keyword evidence="4 8" id="KW-1133">Transmembrane helix</keyword>
<comment type="subcellular location">
    <subcellularLocation>
        <location evidence="1">Membrane</location>
        <topology evidence="1">Multi-pass membrane protein</topology>
    </subcellularLocation>
</comment>
<dbReference type="Proteomes" id="UP000179242">
    <property type="component" value="Unassembled WGS sequence"/>
</dbReference>
<dbReference type="AlphaFoldDB" id="A0A1F4U7X8"/>
<evidence type="ECO:0000256" key="9">
    <source>
        <dbReference type="SAM" id="Phobius"/>
    </source>
</evidence>
<dbReference type="Pfam" id="PF00571">
    <property type="entry name" value="CBS"/>
    <property type="match status" value="2"/>
</dbReference>
<dbReference type="InterPro" id="IPR044751">
    <property type="entry name" value="Ion_transp-like_CBS"/>
</dbReference>
<organism evidence="12 13">
    <name type="scientific">candidate division WOR-1 bacterium RIFOXYC2_FULL_46_14</name>
    <dbReference type="NCBI Taxonomy" id="1802587"/>
    <lineage>
        <taxon>Bacteria</taxon>
        <taxon>Bacillati</taxon>
        <taxon>Saganbacteria</taxon>
    </lineage>
</organism>
<keyword evidence="5 7" id="KW-0129">CBS domain</keyword>
<feature type="domain" description="CNNM transmembrane" evidence="11">
    <location>
        <begin position="1"/>
        <end position="187"/>
    </location>
</feature>
<feature type="transmembrane region" description="Helical" evidence="9">
    <location>
        <begin position="124"/>
        <end position="151"/>
    </location>
</feature>
<dbReference type="SUPFAM" id="SSF54631">
    <property type="entry name" value="CBS-domain pair"/>
    <property type="match status" value="1"/>
</dbReference>
<accession>A0A1F4U7X8</accession>
<comment type="caution">
    <text evidence="12">The sequence shown here is derived from an EMBL/GenBank/DDBJ whole genome shotgun (WGS) entry which is preliminary data.</text>
</comment>
<evidence type="ECO:0000256" key="2">
    <source>
        <dbReference type="ARBA" id="ARBA00022692"/>
    </source>
</evidence>
<feature type="domain" description="CBS" evidence="10">
    <location>
        <begin position="249"/>
        <end position="306"/>
    </location>
</feature>
<name>A0A1F4U7X8_UNCSA</name>
<dbReference type="GO" id="GO:0005886">
    <property type="term" value="C:plasma membrane"/>
    <property type="evidence" value="ECO:0007669"/>
    <property type="project" value="TreeGrafter"/>
</dbReference>
<sequence length="320" mass="35679">MFNLLGLFILLLFSAFFSCSETALTAVSKLRLMHLVEEKRRGAQLLAHLRKDPSRLLTTLLVGNNIVNTWASVLAASVAFEYFKGFTSFNTSLVVGLVTGIMTLLILLFGEITPKTIAFHNAEAIALFISPVIVALEYLLQPVIWLLNFIIRPLTIFFKGPGEKALTIEEVRMISSIYNLGDTSAGEIMTPRDKVKAAEVNMSIEALLGIIAEVRHSRIPIYEGTIDNIIGVVYTKDLIIKKGETIRDYIQPILSVPDSKKVDELMRQMQRARGHIAEVVDKNGVTLGIVTLEDVIEEIVGEIYDEFEGIDRIKTNELEK</sequence>
<evidence type="ECO:0000256" key="4">
    <source>
        <dbReference type="ARBA" id="ARBA00022989"/>
    </source>
</evidence>
<evidence type="ECO:0000256" key="7">
    <source>
        <dbReference type="PROSITE-ProRule" id="PRU00703"/>
    </source>
</evidence>
<feature type="transmembrane region" description="Helical" evidence="9">
    <location>
        <begin position="92"/>
        <end position="112"/>
    </location>
</feature>
<protein>
    <recommendedName>
        <fullName evidence="14">Hemolysin</fullName>
    </recommendedName>
</protein>
<evidence type="ECO:0000256" key="8">
    <source>
        <dbReference type="PROSITE-ProRule" id="PRU01193"/>
    </source>
</evidence>
<dbReference type="InterPro" id="IPR002550">
    <property type="entry name" value="CNNM"/>
</dbReference>
<dbReference type="PANTHER" id="PTHR22777:SF17">
    <property type="entry name" value="UPF0053 PROTEIN SLL0260"/>
    <property type="match status" value="1"/>
</dbReference>
<reference evidence="12 13" key="1">
    <citation type="journal article" date="2016" name="Nat. Commun.">
        <title>Thousands of microbial genomes shed light on interconnected biogeochemical processes in an aquifer system.</title>
        <authorList>
            <person name="Anantharaman K."/>
            <person name="Brown C.T."/>
            <person name="Hug L.A."/>
            <person name="Sharon I."/>
            <person name="Castelle C.J."/>
            <person name="Probst A.J."/>
            <person name="Thomas B.C."/>
            <person name="Singh A."/>
            <person name="Wilkins M.J."/>
            <person name="Karaoz U."/>
            <person name="Brodie E.L."/>
            <person name="Williams K.H."/>
            <person name="Hubbard S.S."/>
            <person name="Banfield J.F."/>
        </authorList>
    </citation>
    <scope>NUCLEOTIDE SEQUENCE [LARGE SCALE GENOMIC DNA]</scope>
</reference>
<evidence type="ECO:0000313" key="13">
    <source>
        <dbReference type="Proteomes" id="UP000179242"/>
    </source>
</evidence>
<dbReference type="InterPro" id="IPR000644">
    <property type="entry name" value="CBS_dom"/>
</dbReference>
<dbReference type="InterPro" id="IPR046342">
    <property type="entry name" value="CBS_dom_sf"/>
</dbReference>
<dbReference type="Gene3D" id="3.10.580.10">
    <property type="entry name" value="CBS-domain"/>
    <property type="match status" value="1"/>
</dbReference>
<keyword evidence="6 8" id="KW-0472">Membrane</keyword>
<evidence type="ECO:0000313" key="12">
    <source>
        <dbReference type="EMBL" id="OGC41012.1"/>
    </source>
</evidence>
<dbReference type="PROSITE" id="PS51371">
    <property type="entry name" value="CBS"/>
    <property type="match status" value="1"/>
</dbReference>
<dbReference type="Pfam" id="PF01595">
    <property type="entry name" value="CNNM"/>
    <property type="match status" value="1"/>
</dbReference>
<dbReference type="EMBL" id="MEUJ01000002">
    <property type="protein sequence ID" value="OGC41012.1"/>
    <property type="molecule type" value="Genomic_DNA"/>
</dbReference>
<keyword evidence="2 8" id="KW-0812">Transmembrane</keyword>
<dbReference type="CDD" id="cd04590">
    <property type="entry name" value="CBS_pair_CorC_HlyC_assoc"/>
    <property type="match status" value="1"/>
</dbReference>
<evidence type="ECO:0000259" key="11">
    <source>
        <dbReference type="PROSITE" id="PS51846"/>
    </source>
</evidence>